<protein>
    <submittedName>
        <fullName evidence="1">Uncharacterized protein</fullName>
    </submittedName>
</protein>
<evidence type="ECO:0000313" key="1">
    <source>
        <dbReference type="EMBL" id="KAI4859613.1"/>
    </source>
</evidence>
<gene>
    <name evidence="1" type="ORF">F4820DRAFT_466700</name>
</gene>
<accession>A0ACB9YJS2</accession>
<evidence type="ECO:0000313" key="2">
    <source>
        <dbReference type="Proteomes" id="UP001497700"/>
    </source>
</evidence>
<name>A0ACB9YJS2_9PEZI</name>
<dbReference type="EMBL" id="MU393623">
    <property type="protein sequence ID" value="KAI4859613.1"/>
    <property type="molecule type" value="Genomic_DNA"/>
</dbReference>
<keyword evidence="2" id="KW-1185">Reference proteome</keyword>
<proteinExistence type="predicted"/>
<reference evidence="1 2" key="1">
    <citation type="journal article" date="2022" name="New Phytol.">
        <title>Ecological generalism drives hyperdiversity of secondary metabolite gene clusters in xylarialean endophytes.</title>
        <authorList>
            <person name="Franco M.E.E."/>
            <person name="Wisecaver J.H."/>
            <person name="Arnold A.E."/>
            <person name="Ju Y.M."/>
            <person name="Slot J.C."/>
            <person name="Ahrendt S."/>
            <person name="Moore L.P."/>
            <person name="Eastman K.E."/>
            <person name="Scott K."/>
            <person name="Konkel Z."/>
            <person name="Mondo S.J."/>
            <person name="Kuo A."/>
            <person name="Hayes R.D."/>
            <person name="Haridas S."/>
            <person name="Andreopoulos B."/>
            <person name="Riley R."/>
            <person name="LaButti K."/>
            <person name="Pangilinan J."/>
            <person name="Lipzen A."/>
            <person name="Amirebrahimi M."/>
            <person name="Yan J."/>
            <person name="Adam C."/>
            <person name="Keymanesh K."/>
            <person name="Ng V."/>
            <person name="Louie K."/>
            <person name="Northen T."/>
            <person name="Drula E."/>
            <person name="Henrissat B."/>
            <person name="Hsieh H.M."/>
            <person name="Youens-Clark K."/>
            <person name="Lutzoni F."/>
            <person name="Miadlikowska J."/>
            <person name="Eastwood D.C."/>
            <person name="Hamelin R.C."/>
            <person name="Grigoriev I.V."/>
            <person name="U'Ren J.M."/>
        </authorList>
    </citation>
    <scope>NUCLEOTIDE SEQUENCE [LARGE SCALE GENOMIC DNA]</scope>
    <source>
        <strain evidence="1 2">CBS 119005</strain>
    </source>
</reference>
<dbReference type="Proteomes" id="UP001497700">
    <property type="component" value="Unassembled WGS sequence"/>
</dbReference>
<comment type="caution">
    <text evidence="1">The sequence shown here is derived from an EMBL/GenBank/DDBJ whole genome shotgun (WGS) entry which is preliminary data.</text>
</comment>
<organism evidence="1 2">
    <name type="scientific">Hypoxylon rubiginosum</name>
    <dbReference type="NCBI Taxonomy" id="110542"/>
    <lineage>
        <taxon>Eukaryota</taxon>
        <taxon>Fungi</taxon>
        <taxon>Dikarya</taxon>
        <taxon>Ascomycota</taxon>
        <taxon>Pezizomycotina</taxon>
        <taxon>Sordariomycetes</taxon>
        <taxon>Xylariomycetidae</taxon>
        <taxon>Xylariales</taxon>
        <taxon>Hypoxylaceae</taxon>
        <taxon>Hypoxylon</taxon>
    </lineage>
</organism>
<sequence length="312" mass="35873">MDNTQVSKQVPKVRVVAKKLAKKPANDRQQRNEKNRRLQQLVFKKYALGAKKGGNLPAGDSLEIEEQFRKLAVFPRKHPNHADIALHTVLQVAKGCYTFAAHDFDKMDLYEHMEYILNDAREKGLLRAKASETLVTRDLILTAQHRKTSAAKDYRAFVAKQSALANLPAHLEAVFKTCKHCGDRFRFQPPPPAVQRYGYHYPQEPEPWVHHGECRHHPGAIRCWNDELFQKGVPLKEKFLTEGNVRMAEFMCMIRASYWDCCGAKLMMPDPDVAKRGKRFQNKNINLLPWEKRRQDDGVEGCQVLDHHVAAN</sequence>